<dbReference type="Gene3D" id="2.70.130.10">
    <property type="entry name" value="Mannose-6-phosphate receptor binding domain"/>
    <property type="match status" value="1"/>
</dbReference>
<dbReference type="InterPro" id="IPR009011">
    <property type="entry name" value="Man6P_isomerase_rcpt-bd_dom_sf"/>
</dbReference>
<organism evidence="3 4">
    <name type="scientific">Anaeramoeba ignava</name>
    <name type="common">Anaerobic marine amoeba</name>
    <dbReference type="NCBI Taxonomy" id="1746090"/>
    <lineage>
        <taxon>Eukaryota</taxon>
        <taxon>Metamonada</taxon>
        <taxon>Anaeramoebidae</taxon>
        <taxon>Anaeramoeba</taxon>
    </lineage>
</organism>
<keyword evidence="1" id="KW-1133">Transmembrane helix</keyword>
<evidence type="ECO:0000313" key="4">
    <source>
        <dbReference type="Proteomes" id="UP001149090"/>
    </source>
</evidence>
<evidence type="ECO:0000256" key="2">
    <source>
        <dbReference type="SAM" id="SignalP"/>
    </source>
</evidence>
<dbReference type="AlphaFoldDB" id="A0A9Q0RH71"/>
<proteinExistence type="predicted"/>
<feature type="signal peptide" evidence="2">
    <location>
        <begin position="1"/>
        <end position="21"/>
    </location>
</feature>
<sequence>MRFRISLILLVLIVISQQIFTLAPQYCTVTLEDENGSSHYYDFSQLMRYDEPYSHMGYEGNLYITNVCANVPDFTAYCPCCGINTNPGWMFRVDGSCIPMAMFSLEDGISLDYYQLDGLGHQNFSMKYDFFCDLDETGRLEDVLFHSDHTPNWVEIFFSTKLSCYQEVITSSCPGCNGAGYAFGVLGSLGVGFLAGFLVFTFKGKRSRKQSTYEKV</sequence>
<dbReference type="EMBL" id="JAPDFW010000020">
    <property type="protein sequence ID" value="KAJ5079947.1"/>
    <property type="molecule type" value="Genomic_DNA"/>
</dbReference>
<comment type="caution">
    <text evidence="3">The sequence shown here is derived from an EMBL/GenBank/DDBJ whole genome shotgun (WGS) entry which is preliminary data.</text>
</comment>
<gene>
    <name evidence="3" type="ORF">M0811_14322</name>
</gene>
<reference evidence="3" key="1">
    <citation type="submission" date="2022-10" db="EMBL/GenBank/DDBJ databases">
        <title>Novel sulphate-reducing endosymbionts in the free-living metamonad Anaeramoeba.</title>
        <authorList>
            <person name="Jerlstrom-Hultqvist J."/>
            <person name="Cepicka I."/>
            <person name="Gallot-Lavallee L."/>
            <person name="Salas-Leiva D."/>
            <person name="Curtis B.A."/>
            <person name="Zahonova K."/>
            <person name="Pipaliya S."/>
            <person name="Dacks J."/>
            <person name="Roger A.J."/>
        </authorList>
    </citation>
    <scope>NUCLEOTIDE SEQUENCE</scope>
    <source>
        <strain evidence="3">BMAN</strain>
    </source>
</reference>
<keyword evidence="1" id="KW-0472">Membrane</keyword>
<evidence type="ECO:0000256" key="1">
    <source>
        <dbReference type="SAM" id="Phobius"/>
    </source>
</evidence>
<evidence type="ECO:0008006" key="5">
    <source>
        <dbReference type="Google" id="ProtNLM"/>
    </source>
</evidence>
<protein>
    <recommendedName>
        <fullName evidence="5">Transmembrane protein</fullName>
    </recommendedName>
</protein>
<feature type="chain" id="PRO_5040270221" description="Transmembrane protein" evidence="2">
    <location>
        <begin position="22"/>
        <end position="216"/>
    </location>
</feature>
<evidence type="ECO:0000313" key="3">
    <source>
        <dbReference type="EMBL" id="KAJ5079947.1"/>
    </source>
</evidence>
<dbReference type="Proteomes" id="UP001149090">
    <property type="component" value="Unassembled WGS sequence"/>
</dbReference>
<keyword evidence="4" id="KW-1185">Reference proteome</keyword>
<feature type="transmembrane region" description="Helical" evidence="1">
    <location>
        <begin position="181"/>
        <end position="202"/>
    </location>
</feature>
<keyword evidence="2" id="KW-0732">Signal</keyword>
<keyword evidence="1" id="KW-0812">Transmembrane</keyword>
<accession>A0A9Q0RH71</accession>
<name>A0A9Q0RH71_ANAIG</name>
<dbReference type="SUPFAM" id="SSF50911">
    <property type="entry name" value="Mannose 6-phosphate receptor domain"/>
    <property type="match status" value="1"/>
</dbReference>